<dbReference type="PANTHER" id="PTHR46490:SF6">
    <property type="entry name" value="ASIALOGLYCOPROTEIN RECEPTOR 1-LIKE-RELATED"/>
    <property type="match status" value="1"/>
</dbReference>
<dbReference type="AlphaFoldDB" id="A0A5F9CVL2"/>
<accession>A0A5F9CVL2</accession>
<reference evidence="8" key="3">
    <citation type="submission" date="2025-09" db="UniProtKB">
        <authorList>
            <consortium name="Ensembl"/>
        </authorList>
    </citation>
    <scope>IDENTIFICATION</scope>
    <source>
        <strain evidence="8">Thorbecke</strain>
    </source>
</reference>
<dbReference type="SMR" id="A0A5F9CVL2"/>
<dbReference type="InParanoid" id="A0A5F9CVL2"/>
<keyword evidence="5" id="KW-1015">Disulfide bond</keyword>
<evidence type="ECO:0000256" key="6">
    <source>
        <dbReference type="ARBA" id="ARBA00023180"/>
    </source>
</evidence>
<dbReference type="GO" id="GO:0030246">
    <property type="term" value="F:carbohydrate binding"/>
    <property type="evidence" value="ECO:0007669"/>
    <property type="project" value="UniProtKB-KW"/>
</dbReference>
<dbReference type="CDD" id="cd03593">
    <property type="entry name" value="CLECT_NK_receptors_like"/>
    <property type="match status" value="1"/>
</dbReference>
<proteinExistence type="predicted"/>
<evidence type="ECO:0000256" key="5">
    <source>
        <dbReference type="ARBA" id="ARBA00023157"/>
    </source>
</evidence>
<keyword evidence="9" id="KW-1185">Reference proteome</keyword>
<reference evidence="8" key="2">
    <citation type="submission" date="2025-08" db="UniProtKB">
        <authorList>
            <consortium name="Ensembl"/>
        </authorList>
    </citation>
    <scope>IDENTIFICATION</scope>
    <source>
        <strain evidence="8">Thorbecke</strain>
    </source>
</reference>
<dbReference type="GeneTree" id="ENSGT00940000164346"/>
<dbReference type="Proteomes" id="UP000001811">
    <property type="component" value="Unplaced"/>
</dbReference>
<evidence type="ECO:0000256" key="2">
    <source>
        <dbReference type="ARBA" id="ARBA00022692"/>
    </source>
</evidence>
<dbReference type="PROSITE" id="PS50041">
    <property type="entry name" value="C_TYPE_LECTIN_2"/>
    <property type="match status" value="1"/>
</dbReference>
<name>A0A5F9CVL2_RABIT</name>
<dbReference type="Ensembl" id="ENSOCUT00000034376.1">
    <property type="protein sequence ID" value="ENSOCUP00000037801.1"/>
    <property type="gene ID" value="ENSOCUG00000035495.1"/>
</dbReference>
<dbReference type="SUPFAM" id="SSF56436">
    <property type="entry name" value="C-type lectin-like"/>
    <property type="match status" value="1"/>
</dbReference>
<reference evidence="8 9" key="1">
    <citation type="journal article" date="2011" name="Nature">
        <title>A high-resolution map of human evolutionary constraint using 29 mammals.</title>
        <authorList>
            <person name="Lindblad-Toh K."/>
            <person name="Garber M."/>
            <person name="Zuk O."/>
            <person name="Lin M.F."/>
            <person name="Parker B.J."/>
            <person name="Washietl S."/>
            <person name="Kheradpour P."/>
            <person name="Ernst J."/>
            <person name="Jordan G."/>
            <person name="Mauceli E."/>
            <person name="Ward L.D."/>
            <person name="Lowe C.B."/>
            <person name="Holloway A.K."/>
            <person name="Clamp M."/>
            <person name="Gnerre S."/>
            <person name="Alfoldi J."/>
            <person name="Beal K."/>
            <person name="Chang J."/>
            <person name="Clawson H."/>
            <person name="Cuff J."/>
            <person name="Di Palma F."/>
            <person name="Fitzgerald S."/>
            <person name="Flicek P."/>
            <person name="Guttman M."/>
            <person name="Hubisz M.J."/>
            <person name="Jaffe D.B."/>
            <person name="Jungreis I."/>
            <person name="Kent W.J."/>
            <person name="Kostka D."/>
            <person name="Lara M."/>
            <person name="Martins A.L."/>
            <person name="Massingham T."/>
            <person name="Moltke I."/>
            <person name="Raney B.J."/>
            <person name="Rasmussen M.D."/>
            <person name="Robinson J."/>
            <person name="Stark A."/>
            <person name="Vilella A.J."/>
            <person name="Wen J."/>
            <person name="Xie X."/>
            <person name="Zody M.C."/>
            <person name="Baldwin J."/>
            <person name="Bloom T."/>
            <person name="Chin C.W."/>
            <person name="Heiman D."/>
            <person name="Nicol R."/>
            <person name="Nusbaum C."/>
            <person name="Young S."/>
            <person name="Wilkinson J."/>
            <person name="Worley K.C."/>
            <person name="Kovar C.L."/>
            <person name="Muzny D.M."/>
            <person name="Gibbs R.A."/>
            <person name="Cree A."/>
            <person name="Dihn H.H."/>
            <person name="Fowler G."/>
            <person name="Jhangiani S."/>
            <person name="Joshi V."/>
            <person name="Lee S."/>
            <person name="Lewis L.R."/>
            <person name="Nazareth L.V."/>
            <person name="Okwuonu G."/>
            <person name="Santibanez J."/>
            <person name="Warren W.C."/>
            <person name="Mardis E.R."/>
            <person name="Weinstock G.M."/>
            <person name="Wilson R.K."/>
            <person name="Delehaunty K."/>
            <person name="Dooling D."/>
            <person name="Fronik C."/>
            <person name="Fulton L."/>
            <person name="Fulton B."/>
            <person name="Graves T."/>
            <person name="Minx P."/>
            <person name="Sodergren E."/>
            <person name="Birney E."/>
            <person name="Margulies E.H."/>
            <person name="Herrero J."/>
            <person name="Green E.D."/>
            <person name="Haussler D."/>
            <person name="Siepel A."/>
            <person name="Goldman N."/>
            <person name="Pollard K.S."/>
            <person name="Pedersen J.S."/>
            <person name="Lander E.S."/>
            <person name="Kellis M."/>
        </authorList>
    </citation>
    <scope>NUCLEOTIDE SEQUENCE [LARGE SCALE GENOMIC DNA]</scope>
    <source>
        <strain evidence="9">Thorbecke</strain>
    </source>
</reference>
<evidence type="ECO:0000256" key="1">
    <source>
        <dbReference type="ARBA" id="ARBA00004167"/>
    </source>
</evidence>
<keyword evidence="4" id="KW-0472">Membrane</keyword>
<dbReference type="GO" id="GO:0007165">
    <property type="term" value="P:signal transduction"/>
    <property type="evidence" value="ECO:0007669"/>
    <property type="project" value="TreeGrafter"/>
</dbReference>
<dbReference type="SMART" id="SM00034">
    <property type="entry name" value="CLECT"/>
    <property type="match status" value="1"/>
</dbReference>
<keyword evidence="3" id="KW-0430">Lectin</keyword>
<comment type="subcellular location">
    <subcellularLocation>
        <location evidence="1">Membrane</location>
        <topology evidence="1">Single-pass membrane protein</topology>
    </subcellularLocation>
</comment>
<dbReference type="InterPro" id="IPR033992">
    <property type="entry name" value="NKR-like_CTLD"/>
</dbReference>
<evidence type="ECO:0000256" key="4">
    <source>
        <dbReference type="ARBA" id="ARBA00023136"/>
    </source>
</evidence>
<evidence type="ECO:0000313" key="9">
    <source>
        <dbReference type="Proteomes" id="UP000001811"/>
    </source>
</evidence>
<keyword evidence="6" id="KW-0325">Glycoprotein</keyword>
<feature type="domain" description="C-type lectin" evidence="7">
    <location>
        <begin position="53"/>
        <end position="160"/>
    </location>
</feature>
<evidence type="ECO:0000256" key="3">
    <source>
        <dbReference type="ARBA" id="ARBA00022734"/>
    </source>
</evidence>
<dbReference type="GO" id="GO:0004888">
    <property type="term" value="F:transmembrane signaling receptor activity"/>
    <property type="evidence" value="ECO:0007669"/>
    <property type="project" value="TreeGrafter"/>
</dbReference>
<dbReference type="GO" id="GO:0005886">
    <property type="term" value="C:plasma membrane"/>
    <property type="evidence" value="ECO:0007669"/>
    <property type="project" value="TreeGrafter"/>
</dbReference>
<dbReference type="PANTHER" id="PTHR46490">
    <property type="entry name" value="C-TYPE LECTIN DOMAIN FAMILY 12 MEMBER A-RELATED"/>
    <property type="match status" value="1"/>
</dbReference>
<dbReference type="Gene3D" id="3.10.100.10">
    <property type="entry name" value="Mannose-Binding Protein A, subunit A"/>
    <property type="match status" value="1"/>
</dbReference>
<evidence type="ECO:0000259" key="7">
    <source>
        <dbReference type="PROSITE" id="PS50041"/>
    </source>
</evidence>
<dbReference type="InterPro" id="IPR052309">
    <property type="entry name" value="C-type_Lectin_Domain_Fam1"/>
</dbReference>
<dbReference type="InterPro" id="IPR016186">
    <property type="entry name" value="C-type_lectin-like/link_sf"/>
</dbReference>
<evidence type="ECO:0000313" key="8">
    <source>
        <dbReference type="Ensembl" id="ENSOCUP00000037801.1"/>
    </source>
</evidence>
<protein>
    <recommendedName>
        <fullName evidence="7">C-type lectin domain-containing protein</fullName>
    </recommendedName>
</protein>
<dbReference type="Pfam" id="PF00059">
    <property type="entry name" value="Lectin_C"/>
    <property type="match status" value="1"/>
</dbReference>
<dbReference type="Bgee" id="ENSOCUG00000035495">
    <property type="expression patterns" value="Expressed in aorta"/>
</dbReference>
<dbReference type="InterPro" id="IPR016187">
    <property type="entry name" value="CTDL_fold"/>
</dbReference>
<keyword evidence="2" id="KW-0812">Transmembrane</keyword>
<dbReference type="InterPro" id="IPR001304">
    <property type="entry name" value="C-type_lectin-like"/>
</dbReference>
<organism evidence="8 9">
    <name type="scientific">Oryctolagus cuniculus</name>
    <name type="common">Rabbit</name>
    <dbReference type="NCBI Taxonomy" id="9986"/>
    <lineage>
        <taxon>Eukaryota</taxon>
        <taxon>Metazoa</taxon>
        <taxon>Chordata</taxon>
        <taxon>Craniata</taxon>
        <taxon>Vertebrata</taxon>
        <taxon>Euteleostomi</taxon>
        <taxon>Mammalia</taxon>
        <taxon>Eutheria</taxon>
        <taxon>Euarchontoglires</taxon>
        <taxon>Glires</taxon>
        <taxon>Lagomorpha</taxon>
        <taxon>Leporidae</taxon>
        <taxon>Oryctolagus</taxon>
    </lineage>
</organism>
<sequence>MFFQCHHAVHPQKCPLENTKQEDNSTLKNSIFTGNSVNTGGRSGTCELKWTCCGENCYYFSKESKNFEDSKKFCERMDSKLVSIEDQQELNFIRSQISYFSWIGLSRKGTSSPWTWEDNSVPLLKTLSDWKESTSGNCGSLTASQMTASDCARLMHSICEKKITCRST</sequence>